<dbReference type="FunFam" id="2.60.40.10:FF:000064">
    <property type="entry name" value="Contactin 1"/>
    <property type="match status" value="1"/>
</dbReference>
<keyword evidence="5" id="KW-0130">Cell adhesion</keyword>
<dbReference type="PANTHER" id="PTHR44170">
    <property type="entry name" value="PROTEIN SIDEKICK"/>
    <property type="match status" value="1"/>
</dbReference>
<dbReference type="InterPro" id="IPR013783">
    <property type="entry name" value="Ig-like_fold"/>
</dbReference>
<dbReference type="SUPFAM" id="SSF48726">
    <property type="entry name" value="Immunoglobulin"/>
    <property type="match status" value="1"/>
</dbReference>
<evidence type="ECO:0000256" key="2">
    <source>
        <dbReference type="ARBA" id="ARBA00022475"/>
    </source>
</evidence>
<reference evidence="13 14" key="1">
    <citation type="submission" date="2024-04" db="EMBL/GenBank/DDBJ databases">
        <authorList>
            <person name="Waldvogel A.-M."/>
            <person name="Schoenle A."/>
        </authorList>
    </citation>
    <scope>NUCLEOTIDE SEQUENCE [LARGE SCALE GENOMIC DNA]</scope>
</reference>
<dbReference type="Proteomes" id="UP001497482">
    <property type="component" value="Chromosome 6"/>
</dbReference>
<comment type="subcellular location">
    <subcellularLocation>
        <location evidence="1">Cell membrane</location>
    </subcellularLocation>
</comment>
<proteinExistence type="predicted"/>
<organism evidence="13 14">
    <name type="scientific">Knipowitschia caucasica</name>
    <name type="common">Caucasian dwarf goby</name>
    <name type="synonym">Pomatoschistus caucasicus</name>
    <dbReference type="NCBI Taxonomy" id="637954"/>
    <lineage>
        <taxon>Eukaryota</taxon>
        <taxon>Metazoa</taxon>
        <taxon>Chordata</taxon>
        <taxon>Craniata</taxon>
        <taxon>Vertebrata</taxon>
        <taxon>Euteleostomi</taxon>
        <taxon>Actinopterygii</taxon>
        <taxon>Neopterygii</taxon>
        <taxon>Teleostei</taxon>
        <taxon>Neoteleostei</taxon>
        <taxon>Acanthomorphata</taxon>
        <taxon>Gobiaria</taxon>
        <taxon>Gobiiformes</taxon>
        <taxon>Gobioidei</taxon>
        <taxon>Gobiidae</taxon>
        <taxon>Gobiinae</taxon>
        <taxon>Knipowitschia</taxon>
    </lineage>
</organism>
<dbReference type="Pfam" id="PF13927">
    <property type="entry name" value="Ig_3"/>
    <property type="match status" value="1"/>
</dbReference>
<comment type="subunit">
    <text evidence="10">Interacts with PTPRG.</text>
</comment>
<evidence type="ECO:0000256" key="6">
    <source>
        <dbReference type="ARBA" id="ARBA00023136"/>
    </source>
</evidence>
<dbReference type="PANTHER" id="PTHR44170:SF18">
    <property type="entry name" value="CONTACTIN 3B-RELATED"/>
    <property type="match status" value="1"/>
</dbReference>
<keyword evidence="3 11" id="KW-0732">Signal</keyword>
<evidence type="ECO:0000313" key="13">
    <source>
        <dbReference type="EMBL" id="CAL1608863.1"/>
    </source>
</evidence>
<dbReference type="SMART" id="SM00409">
    <property type="entry name" value="IG"/>
    <property type="match status" value="1"/>
</dbReference>
<dbReference type="EMBL" id="OZ035828">
    <property type="protein sequence ID" value="CAL1608863.1"/>
    <property type="molecule type" value="Genomic_DNA"/>
</dbReference>
<protein>
    <recommendedName>
        <fullName evidence="12">Ig-like domain-containing protein</fullName>
    </recommendedName>
</protein>
<dbReference type="GO" id="GO:0005886">
    <property type="term" value="C:plasma membrane"/>
    <property type="evidence" value="ECO:0007669"/>
    <property type="project" value="UniProtKB-SubCell"/>
</dbReference>
<keyword evidence="7" id="KW-1015">Disulfide bond</keyword>
<dbReference type="InterPro" id="IPR003598">
    <property type="entry name" value="Ig_sub2"/>
</dbReference>
<feature type="signal peptide" evidence="11">
    <location>
        <begin position="1"/>
        <end position="18"/>
    </location>
</feature>
<evidence type="ECO:0000256" key="4">
    <source>
        <dbReference type="ARBA" id="ARBA00022737"/>
    </source>
</evidence>
<sequence length="152" mass="16578">MTLLWKLLVLQSLVGCLADVGVLQSPVFTKQPGSIVYPVETVEKNREVVFSCEAQASPPLSYRWKLNATEIKPGSHYSLSGGNLRISHLNRDQDAGTYQCLATNSFGTIVSREASLTFAYLEHFKTQRRSSVSVREGQGVVLLCGPPPHSGG</sequence>
<evidence type="ECO:0000256" key="5">
    <source>
        <dbReference type="ARBA" id="ARBA00022889"/>
    </source>
</evidence>
<keyword evidence="9" id="KW-0449">Lipoprotein</keyword>
<keyword evidence="8" id="KW-0325">Glycoprotein</keyword>
<accession>A0AAV2M672</accession>
<dbReference type="AlphaFoldDB" id="A0AAV2M672"/>
<evidence type="ECO:0000259" key="12">
    <source>
        <dbReference type="PROSITE" id="PS50835"/>
    </source>
</evidence>
<dbReference type="InterPro" id="IPR003599">
    <property type="entry name" value="Ig_sub"/>
</dbReference>
<dbReference type="GO" id="GO:0030424">
    <property type="term" value="C:axon"/>
    <property type="evidence" value="ECO:0007669"/>
    <property type="project" value="TreeGrafter"/>
</dbReference>
<evidence type="ECO:0000256" key="10">
    <source>
        <dbReference type="ARBA" id="ARBA00038703"/>
    </source>
</evidence>
<dbReference type="GO" id="GO:0098632">
    <property type="term" value="F:cell-cell adhesion mediator activity"/>
    <property type="evidence" value="ECO:0007669"/>
    <property type="project" value="TreeGrafter"/>
</dbReference>
<gene>
    <name evidence="13" type="ORF">KC01_LOCUS35713</name>
</gene>
<dbReference type="InterPro" id="IPR007110">
    <property type="entry name" value="Ig-like_dom"/>
</dbReference>
<dbReference type="GO" id="GO:0007420">
    <property type="term" value="P:brain development"/>
    <property type="evidence" value="ECO:0007669"/>
    <property type="project" value="TreeGrafter"/>
</dbReference>
<keyword evidence="14" id="KW-1185">Reference proteome</keyword>
<dbReference type="PROSITE" id="PS50835">
    <property type="entry name" value="IG_LIKE"/>
    <property type="match status" value="1"/>
</dbReference>
<keyword evidence="6" id="KW-0472">Membrane</keyword>
<name>A0AAV2M672_KNICA</name>
<evidence type="ECO:0000256" key="9">
    <source>
        <dbReference type="ARBA" id="ARBA00023288"/>
    </source>
</evidence>
<feature type="chain" id="PRO_5043696491" description="Ig-like domain-containing protein" evidence="11">
    <location>
        <begin position="19"/>
        <end position="152"/>
    </location>
</feature>
<evidence type="ECO:0000256" key="3">
    <source>
        <dbReference type="ARBA" id="ARBA00022729"/>
    </source>
</evidence>
<evidence type="ECO:0000256" key="7">
    <source>
        <dbReference type="ARBA" id="ARBA00023157"/>
    </source>
</evidence>
<evidence type="ECO:0000256" key="11">
    <source>
        <dbReference type="SAM" id="SignalP"/>
    </source>
</evidence>
<evidence type="ECO:0000256" key="1">
    <source>
        <dbReference type="ARBA" id="ARBA00004236"/>
    </source>
</evidence>
<keyword evidence="2" id="KW-1003">Cell membrane</keyword>
<evidence type="ECO:0000313" key="14">
    <source>
        <dbReference type="Proteomes" id="UP001497482"/>
    </source>
</evidence>
<dbReference type="Gene3D" id="2.60.40.10">
    <property type="entry name" value="Immunoglobulins"/>
    <property type="match status" value="1"/>
</dbReference>
<dbReference type="InterPro" id="IPR036179">
    <property type="entry name" value="Ig-like_dom_sf"/>
</dbReference>
<keyword evidence="4" id="KW-0677">Repeat</keyword>
<feature type="domain" description="Ig-like" evidence="12">
    <location>
        <begin position="26"/>
        <end position="117"/>
    </location>
</feature>
<dbReference type="GO" id="GO:0007411">
    <property type="term" value="P:axon guidance"/>
    <property type="evidence" value="ECO:0007669"/>
    <property type="project" value="TreeGrafter"/>
</dbReference>
<evidence type="ECO:0000256" key="8">
    <source>
        <dbReference type="ARBA" id="ARBA00023180"/>
    </source>
</evidence>
<dbReference type="SMART" id="SM00408">
    <property type="entry name" value="IGc2"/>
    <property type="match status" value="1"/>
</dbReference>